<evidence type="ECO:0008006" key="3">
    <source>
        <dbReference type="Google" id="ProtNLM"/>
    </source>
</evidence>
<keyword evidence="2" id="KW-1185">Reference proteome</keyword>
<name>I0H9I6_ACTM4</name>
<accession>I0H9I6</accession>
<dbReference type="eggNOG" id="ENOG503307Y">
    <property type="taxonomic scope" value="Bacteria"/>
</dbReference>
<dbReference type="HOGENOM" id="CLU_1531758_0_0_11"/>
<dbReference type="KEGG" id="ams:AMIS_44530"/>
<reference evidence="1 2" key="1">
    <citation type="submission" date="2012-02" db="EMBL/GenBank/DDBJ databases">
        <title>Complete genome sequence of Actinoplanes missouriensis 431 (= NBRC 102363).</title>
        <authorList>
            <person name="Ohnishi Y."/>
            <person name="Ishikawa J."/>
            <person name="Sekine M."/>
            <person name="Hosoyama A."/>
            <person name="Harada T."/>
            <person name="Narita H."/>
            <person name="Hata T."/>
            <person name="Konno Y."/>
            <person name="Tutikane K."/>
            <person name="Fujita N."/>
            <person name="Horinouchi S."/>
            <person name="Hayakawa M."/>
        </authorList>
    </citation>
    <scope>NUCLEOTIDE SEQUENCE [LARGE SCALE GENOMIC DNA]</scope>
    <source>
        <strain evidence="2">ATCC 14538 / DSM 43046 / CBS 188.64 / JCM 3121 / NBRC 102363 / NCIMB 12654 / NRRL B-3342 / UNCC 431</strain>
    </source>
</reference>
<dbReference type="RefSeq" id="WP_014444567.1">
    <property type="nucleotide sequence ID" value="NC_017093.1"/>
</dbReference>
<evidence type="ECO:0000313" key="2">
    <source>
        <dbReference type="Proteomes" id="UP000007882"/>
    </source>
</evidence>
<organism evidence="1 2">
    <name type="scientific">Actinoplanes missouriensis (strain ATCC 14538 / DSM 43046 / CBS 188.64 / JCM 3121 / NBRC 102363 / NCIMB 12654 / NRRL B-3342 / UNCC 431)</name>
    <dbReference type="NCBI Taxonomy" id="512565"/>
    <lineage>
        <taxon>Bacteria</taxon>
        <taxon>Bacillati</taxon>
        <taxon>Actinomycetota</taxon>
        <taxon>Actinomycetes</taxon>
        <taxon>Micromonosporales</taxon>
        <taxon>Micromonosporaceae</taxon>
        <taxon>Actinoplanes</taxon>
    </lineage>
</organism>
<protein>
    <recommendedName>
        <fullName evidence="3">Ferredoxin</fullName>
    </recommendedName>
</protein>
<evidence type="ECO:0000313" key="1">
    <source>
        <dbReference type="EMBL" id="BAL89673.1"/>
    </source>
</evidence>
<dbReference type="PATRIC" id="fig|512565.3.peg.4437"/>
<proteinExistence type="predicted"/>
<dbReference type="EMBL" id="AP012319">
    <property type="protein sequence ID" value="BAL89673.1"/>
    <property type="molecule type" value="Genomic_DNA"/>
</dbReference>
<dbReference type="Proteomes" id="UP000007882">
    <property type="component" value="Chromosome"/>
</dbReference>
<dbReference type="STRING" id="512565.AMIS_44530"/>
<dbReference type="AlphaFoldDB" id="I0H9I6"/>
<sequence>MSERNEAQYWDPLPHLGAVFAAEPRPDLRSDLKATFQGKWHERNWRNVPGPIYGAMTDNCWVGRLHAPRHVLYGGDLDYEQEFLYRQPRNVEELHAVVDAVQEDPWAGWACDGDHHWTLSLVREWWQDRRRLRDWITTKHSRWSTSDRDDEREAATGLTDYLAYLDDGLEADLRLYCYFLDNQVGPTAGDHLPPL</sequence>
<gene>
    <name evidence="1" type="ordered locus">AMIS_44530</name>
</gene>